<evidence type="ECO:0000313" key="2">
    <source>
        <dbReference type="EMBL" id="SFM26279.1"/>
    </source>
</evidence>
<reference evidence="3" key="1">
    <citation type="submission" date="2016-10" db="EMBL/GenBank/DDBJ databases">
        <authorList>
            <person name="Varghese N."/>
            <person name="Submissions S."/>
        </authorList>
    </citation>
    <scope>NUCLEOTIDE SEQUENCE [LARGE SCALE GENOMIC DNA]</scope>
    <source>
        <strain evidence="3">CGMCC 1.4250</strain>
    </source>
</reference>
<dbReference type="InterPro" id="IPR016181">
    <property type="entry name" value="Acyl_CoA_acyltransferase"/>
</dbReference>
<dbReference type="PANTHER" id="PTHR43617">
    <property type="entry name" value="L-AMINO ACID N-ACETYLTRANSFERASE"/>
    <property type="match status" value="1"/>
</dbReference>
<dbReference type="PROSITE" id="PS51186">
    <property type="entry name" value="GNAT"/>
    <property type="match status" value="1"/>
</dbReference>
<dbReference type="RefSeq" id="WP_245780839.1">
    <property type="nucleotide sequence ID" value="NZ_FOTR01000011.1"/>
</dbReference>
<evidence type="ECO:0000259" key="1">
    <source>
        <dbReference type="PROSITE" id="PS51186"/>
    </source>
</evidence>
<gene>
    <name evidence="2" type="ORF">SAMN04487943_11132</name>
</gene>
<evidence type="ECO:0000313" key="3">
    <source>
        <dbReference type="Proteomes" id="UP000198565"/>
    </source>
</evidence>
<proteinExistence type="predicted"/>
<dbReference type="Pfam" id="PF00583">
    <property type="entry name" value="Acetyltransf_1"/>
    <property type="match status" value="1"/>
</dbReference>
<dbReference type="Proteomes" id="UP000198565">
    <property type="component" value="Unassembled WGS sequence"/>
</dbReference>
<dbReference type="SUPFAM" id="SSF55729">
    <property type="entry name" value="Acyl-CoA N-acyltransferases (Nat)"/>
    <property type="match status" value="1"/>
</dbReference>
<sequence>MEGLSIMDMNETFAKEIVSWKYESPYDFYNIAENSIKEFLKNEYYAVVDRRNQLVGFLCLGKPAQIPIGSPFGAYPEGYIDIGIGIKPELTGRGNGSIFFSFVLNYIERKGITLIRLSVAKFNHRAIHLYEKFGFVKAVEFSNESTEFMTMVRDGSIFQH</sequence>
<keyword evidence="2" id="KW-0808">Transferase</keyword>
<dbReference type="InterPro" id="IPR000182">
    <property type="entry name" value="GNAT_dom"/>
</dbReference>
<keyword evidence="3" id="KW-1185">Reference proteome</keyword>
<name>A0A1I4PEW2_9BACI</name>
<protein>
    <submittedName>
        <fullName evidence="2">Acetyltransferase (GNAT) family protein</fullName>
    </submittedName>
</protein>
<dbReference type="Gene3D" id="3.40.630.30">
    <property type="match status" value="1"/>
</dbReference>
<feature type="domain" description="N-acetyltransferase" evidence="1">
    <location>
        <begin position="4"/>
        <end position="154"/>
    </location>
</feature>
<dbReference type="PANTHER" id="PTHR43617:SF31">
    <property type="entry name" value="MYCOTHIOL ACETYLTRANSFERASE"/>
    <property type="match status" value="1"/>
</dbReference>
<dbReference type="CDD" id="cd04301">
    <property type="entry name" value="NAT_SF"/>
    <property type="match status" value="1"/>
</dbReference>
<dbReference type="InterPro" id="IPR050276">
    <property type="entry name" value="MshD_Acetyltransferase"/>
</dbReference>
<dbReference type="GO" id="GO:0008999">
    <property type="term" value="F:protein-N-terminal-alanine acetyltransferase activity"/>
    <property type="evidence" value="ECO:0007669"/>
    <property type="project" value="TreeGrafter"/>
</dbReference>
<dbReference type="EMBL" id="FOTR01000011">
    <property type="protein sequence ID" value="SFM26279.1"/>
    <property type="molecule type" value="Genomic_DNA"/>
</dbReference>
<organism evidence="2 3">
    <name type="scientific">Gracilibacillus orientalis</name>
    <dbReference type="NCBI Taxonomy" id="334253"/>
    <lineage>
        <taxon>Bacteria</taxon>
        <taxon>Bacillati</taxon>
        <taxon>Bacillota</taxon>
        <taxon>Bacilli</taxon>
        <taxon>Bacillales</taxon>
        <taxon>Bacillaceae</taxon>
        <taxon>Gracilibacillus</taxon>
    </lineage>
</organism>
<dbReference type="AlphaFoldDB" id="A0A1I4PEW2"/>
<accession>A0A1I4PEW2</accession>
<dbReference type="STRING" id="334253.SAMN04487943_11132"/>